<comment type="caution">
    <text evidence="1">The sequence shown here is derived from an EMBL/GenBank/DDBJ whole genome shotgun (WGS) entry which is preliminary data.</text>
</comment>
<sequence>MCRETTRSSFQCLPRELHYLILRCVPEDERLPLLFVCGEWKRIVEGLEEETIHDCGCMHITRRIASYDDSLGLVQWLIDQLHYPISPEILQEAQRGHQWNTLQWLLQKREDLPHLIECPLSFVIQMYEQHIVLDWLTPTVFGEDITEQQWMWLLLQGHTENVKRLLTSLDGKVERKHLSYAIRSRCMDTIYLLIQRGVDLCTAHTTLAAQMRLWQLFWDLVDRGVDIRQDSDCTSRAVQAGELEELMYMIDAGVTPRDYGSCNLTSVAASCGHRRVLFWLHSNSIYIDFTTENQNRVQFAAASQGRIDILEELLVIRCLNVRGPIYAPAAEYGKIQVIEWAKSRGLKNEELSDCHLFQIAVCAGREEVVDYLKENRLGWKPGHSMRYTGTDCEEKLETIMMLIREMFDITGYEERFTGRLARTCVRTMERAKAYGFTFTPHPVLHRDVMGRCGWIYSHRAIIPKKNIKWLENGASEVSGHMKRIT</sequence>
<dbReference type="Gene3D" id="1.25.40.20">
    <property type="entry name" value="Ankyrin repeat-containing domain"/>
    <property type="match status" value="1"/>
</dbReference>
<keyword evidence="2" id="KW-1185">Reference proteome</keyword>
<protein>
    <submittedName>
        <fullName evidence="1">Putative ankyrin repeat protein</fullName>
    </submittedName>
</protein>
<dbReference type="InterPro" id="IPR052050">
    <property type="entry name" value="SecEffector_AnkRepeat"/>
</dbReference>
<evidence type="ECO:0000313" key="2">
    <source>
        <dbReference type="Proteomes" id="UP000241769"/>
    </source>
</evidence>
<dbReference type="SUPFAM" id="SSF48403">
    <property type="entry name" value="Ankyrin repeat"/>
    <property type="match status" value="1"/>
</dbReference>
<dbReference type="PANTHER" id="PTHR46586">
    <property type="entry name" value="ANKYRIN REPEAT-CONTAINING PROTEIN"/>
    <property type="match status" value="1"/>
</dbReference>
<evidence type="ECO:0000313" key="1">
    <source>
        <dbReference type="EMBL" id="PRP84858.1"/>
    </source>
</evidence>
<dbReference type="InterPro" id="IPR036770">
    <property type="entry name" value="Ankyrin_rpt-contain_sf"/>
</dbReference>
<gene>
    <name evidence="1" type="ORF">PROFUN_07512</name>
</gene>
<reference evidence="1 2" key="1">
    <citation type="journal article" date="2018" name="Genome Biol. Evol.">
        <title>Multiple Roots of Fruiting Body Formation in Amoebozoa.</title>
        <authorList>
            <person name="Hillmann F."/>
            <person name="Forbes G."/>
            <person name="Novohradska S."/>
            <person name="Ferling I."/>
            <person name="Riege K."/>
            <person name="Groth M."/>
            <person name="Westermann M."/>
            <person name="Marz M."/>
            <person name="Spaller T."/>
            <person name="Winckler T."/>
            <person name="Schaap P."/>
            <person name="Glockner G."/>
        </authorList>
    </citation>
    <scope>NUCLEOTIDE SEQUENCE [LARGE SCALE GENOMIC DNA]</scope>
    <source>
        <strain evidence="1 2">Jena</strain>
    </source>
</reference>
<dbReference type="Proteomes" id="UP000241769">
    <property type="component" value="Unassembled WGS sequence"/>
</dbReference>
<dbReference type="PANTHER" id="PTHR46586:SF3">
    <property type="entry name" value="ANKYRIN REPEAT-CONTAINING PROTEIN"/>
    <property type="match status" value="1"/>
</dbReference>
<proteinExistence type="predicted"/>
<accession>A0A2P6NLT7</accession>
<name>A0A2P6NLT7_9EUKA</name>
<dbReference type="EMBL" id="MDYQ01000055">
    <property type="protein sequence ID" value="PRP84858.1"/>
    <property type="molecule type" value="Genomic_DNA"/>
</dbReference>
<dbReference type="AlphaFoldDB" id="A0A2P6NLT7"/>
<organism evidence="1 2">
    <name type="scientific">Planoprotostelium fungivorum</name>
    <dbReference type="NCBI Taxonomy" id="1890364"/>
    <lineage>
        <taxon>Eukaryota</taxon>
        <taxon>Amoebozoa</taxon>
        <taxon>Evosea</taxon>
        <taxon>Variosea</taxon>
        <taxon>Cavosteliida</taxon>
        <taxon>Cavosteliaceae</taxon>
        <taxon>Planoprotostelium</taxon>
    </lineage>
</organism>
<dbReference type="InParanoid" id="A0A2P6NLT7"/>